<dbReference type="RefSeq" id="WP_011476989.1">
    <property type="nucleotide sequence ID" value="NC_007940.1"/>
</dbReference>
<dbReference type="Proteomes" id="UP000001951">
    <property type="component" value="Chromosome"/>
</dbReference>
<dbReference type="AlphaFoldDB" id="Q1RJT6"/>
<reference evidence="1 2" key="1">
    <citation type="journal article" date="2006" name="PLoS Genet.">
        <title>Genome sequence of Rickettsia bellii illuminates the role of amoebae in gene exchanges between intracellular pathogens.</title>
        <authorList>
            <person name="Ogata H."/>
            <person name="La Scola B."/>
            <person name="Audic S."/>
            <person name="Renesto P."/>
            <person name="Blanc G."/>
            <person name="Robert C."/>
            <person name="Fournier P.-E."/>
            <person name="Claverie J.-M."/>
            <person name="Raoult D."/>
        </authorList>
    </citation>
    <scope>NUCLEOTIDE SEQUENCE [LARGE SCALE GENOMIC DNA]</scope>
    <source>
        <strain evidence="1 2">RML369-C</strain>
    </source>
</reference>
<evidence type="ECO:0000313" key="1">
    <source>
        <dbReference type="EMBL" id="ABE04378.1"/>
    </source>
</evidence>
<evidence type="ECO:0000313" key="2">
    <source>
        <dbReference type="Proteomes" id="UP000001951"/>
    </source>
</evidence>
<dbReference type="KEGG" id="rbe:RBE_0297"/>
<sequence>MGKRKLLKESQNKTSKELSKERLEIRRLQFKAEKLGFKNSDNKEELLSAYAGYREEKSAKKAGFIDKDGKGDKTAYRKYLRAGAAKKAGLIDKEGNGDIKAYDKYLRKQTAKNAGFIDKDGEADIKTYNKYTRKQAAKKAGFIGKDGDVDLKNYNKYILEQTAKNVGFIYNGKGDINAYKKHLREQKIKKIENDNCLNINYLDMEEESYLILAGMSQEFSSKII</sequence>
<proteinExistence type="predicted"/>
<gene>
    <name evidence="1" type="ordered locus">RBE_0297</name>
</gene>
<organism evidence="1 2">
    <name type="scientific">Rickettsia bellii (strain RML369-C)</name>
    <dbReference type="NCBI Taxonomy" id="336407"/>
    <lineage>
        <taxon>Bacteria</taxon>
        <taxon>Pseudomonadati</taxon>
        <taxon>Pseudomonadota</taxon>
        <taxon>Alphaproteobacteria</taxon>
        <taxon>Rickettsiales</taxon>
        <taxon>Rickettsiaceae</taxon>
        <taxon>Rickettsieae</taxon>
        <taxon>Rickettsia</taxon>
        <taxon>belli group</taxon>
    </lineage>
</organism>
<dbReference type="EMBL" id="CP000087">
    <property type="protein sequence ID" value="ABE04378.1"/>
    <property type="molecule type" value="Genomic_DNA"/>
</dbReference>
<name>Q1RJT6_RICBR</name>
<accession>Q1RJT6</accession>
<protein>
    <submittedName>
        <fullName evidence="1">Uncharacterized protein</fullName>
    </submittedName>
</protein>
<dbReference type="HOGENOM" id="CLU_1234239_0_0_5"/>